<organism evidence="1">
    <name type="scientific">marine metagenome</name>
    <dbReference type="NCBI Taxonomy" id="408172"/>
    <lineage>
        <taxon>unclassified sequences</taxon>
        <taxon>metagenomes</taxon>
        <taxon>ecological metagenomes</taxon>
    </lineage>
</organism>
<protein>
    <submittedName>
        <fullName evidence="1">Uncharacterized protein</fullName>
    </submittedName>
</protein>
<name>A0A381QNN2_9ZZZZ</name>
<gene>
    <name evidence="1" type="ORF">METZ01_LOCUS32007</name>
</gene>
<sequence length="57" mass="6066">VPGKRVGDGGADTDSAGVVCDYAQTQIQLPPQRLGVWNADVIEPLFLGQPGADRRLF</sequence>
<accession>A0A381QNN2</accession>
<dbReference type="AlphaFoldDB" id="A0A381QNN2"/>
<proteinExistence type="predicted"/>
<dbReference type="EMBL" id="UINC01001375">
    <property type="protein sequence ID" value="SUZ79153.1"/>
    <property type="molecule type" value="Genomic_DNA"/>
</dbReference>
<reference evidence="1" key="1">
    <citation type="submission" date="2018-05" db="EMBL/GenBank/DDBJ databases">
        <authorList>
            <person name="Lanie J.A."/>
            <person name="Ng W.-L."/>
            <person name="Kazmierczak K.M."/>
            <person name="Andrzejewski T.M."/>
            <person name="Davidsen T.M."/>
            <person name="Wayne K.J."/>
            <person name="Tettelin H."/>
            <person name="Glass J.I."/>
            <person name="Rusch D."/>
            <person name="Podicherti R."/>
            <person name="Tsui H.-C.T."/>
            <person name="Winkler M.E."/>
        </authorList>
    </citation>
    <scope>NUCLEOTIDE SEQUENCE</scope>
</reference>
<evidence type="ECO:0000313" key="1">
    <source>
        <dbReference type="EMBL" id="SUZ79153.1"/>
    </source>
</evidence>
<feature type="non-terminal residue" evidence="1">
    <location>
        <position position="1"/>
    </location>
</feature>